<reference evidence="3" key="1">
    <citation type="journal article" date="2020" name="Stud. Mycol.">
        <title>101 Dothideomycetes genomes: a test case for predicting lifestyles and emergence of pathogens.</title>
        <authorList>
            <person name="Haridas S."/>
            <person name="Albert R."/>
            <person name="Binder M."/>
            <person name="Bloem J."/>
            <person name="Labutti K."/>
            <person name="Salamov A."/>
            <person name="Andreopoulos B."/>
            <person name="Baker S."/>
            <person name="Barry K."/>
            <person name="Bills G."/>
            <person name="Bluhm B."/>
            <person name="Cannon C."/>
            <person name="Castanera R."/>
            <person name="Culley D."/>
            <person name="Daum C."/>
            <person name="Ezra D."/>
            <person name="Gonzalez J."/>
            <person name="Henrissat B."/>
            <person name="Kuo A."/>
            <person name="Liang C."/>
            <person name="Lipzen A."/>
            <person name="Lutzoni F."/>
            <person name="Magnuson J."/>
            <person name="Mondo S."/>
            <person name="Nolan M."/>
            <person name="Ohm R."/>
            <person name="Pangilinan J."/>
            <person name="Park H.-J."/>
            <person name="Ramirez L."/>
            <person name="Alfaro M."/>
            <person name="Sun H."/>
            <person name="Tritt A."/>
            <person name="Yoshinaga Y."/>
            <person name="Zwiers L.-H."/>
            <person name="Turgeon B."/>
            <person name="Goodwin S."/>
            <person name="Spatafora J."/>
            <person name="Crous P."/>
            <person name="Grigoriev I."/>
        </authorList>
    </citation>
    <scope>NUCLEOTIDE SEQUENCE</scope>
    <source>
        <strain evidence="3">CBS 110217</strain>
    </source>
</reference>
<dbReference type="AlphaFoldDB" id="A0A9P4H772"/>
<evidence type="ECO:0000256" key="1">
    <source>
        <dbReference type="SAM" id="MobiDB-lite"/>
    </source>
</evidence>
<protein>
    <recommendedName>
        <fullName evidence="2">Heterokaryon incompatibility domain-containing protein</fullName>
    </recommendedName>
</protein>
<accession>A0A9P4H772</accession>
<dbReference type="Proteomes" id="UP000799777">
    <property type="component" value="Unassembled WGS sequence"/>
</dbReference>
<dbReference type="EMBL" id="ML978214">
    <property type="protein sequence ID" value="KAF2028355.1"/>
    <property type="molecule type" value="Genomic_DNA"/>
</dbReference>
<dbReference type="PANTHER" id="PTHR24148">
    <property type="entry name" value="ANKYRIN REPEAT DOMAIN-CONTAINING PROTEIN 39 HOMOLOG-RELATED"/>
    <property type="match status" value="1"/>
</dbReference>
<dbReference type="OrthoDB" id="2157530at2759"/>
<evidence type="ECO:0000313" key="4">
    <source>
        <dbReference type="Proteomes" id="UP000799777"/>
    </source>
</evidence>
<feature type="domain" description="Heterokaryon incompatibility" evidence="2">
    <location>
        <begin position="80"/>
        <end position="272"/>
    </location>
</feature>
<dbReference type="InterPro" id="IPR052895">
    <property type="entry name" value="HetReg/Transcr_Mod"/>
</dbReference>
<feature type="compositionally biased region" description="Basic and acidic residues" evidence="1">
    <location>
        <begin position="10"/>
        <end position="21"/>
    </location>
</feature>
<dbReference type="Pfam" id="PF06985">
    <property type="entry name" value="HET"/>
    <property type="match status" value="1"/>
</dbReference>
<gene>
    <name evidence="3" type="ORF">EK21DRAFT_90773</name>
</gene>
<sequence>MEAPNIDLDSDSRESQHEPLEHPELSIRLVQTLPHFSSDNLVQCEISHRVLLEAASKEDPTSTNAPLDRIGNDDLDSISYVCLSYTWGDPRDQTLIRISGKLVRVGRNLADFLSIARRALIDTSIWVDALRINQRDTSERNKRVQQMGKIYAGAAAILIWLGNDLEVAQVLHSVNEASKRSYISWNAPVRSWRSHMLHNWTARCLYGNDAIDATLHAASGSSSSAAARYSDVAAFVTSEAPSILSDTTGKVEKLFEPLFQNEYWSRAWVTQEVLLAKDAVVVAGVASHGLLALANKYRSAVPYFRENSFENLVDILLRRVGRRASNDTGLEKWGIVNLLYRFRDKNCAVRRDRVYSLLALSKEGETLAVDYDASHEQLLRQVLRTRECSMCLCSTAIVAHTLSPWNFTPIETEHFEPPFAELHMWKGRRRENKLDLRTVAAEQ</sequence>
<feature type="region of interest" description="Disordered" evidence="1">
    <location>
        <begin position="1"/>
        <end position="21"/>
    </location>
</feature>
<evidence type="ECO:0000313" key="3">
    <source>
        <dbReference type="EMBL" id="KAF2028355.1"/>
    </source>
</evidence>
<organism evidence="3 4">
    <name type="scientific">Setomelanomma holmii</name>
    <dbReference type="NCBI Taxonomy" id="210430"/>
    <lineage>
        <taxon>Eukaryota</taxon>
        <taxon>Fungi</taxon>
        <taxon>Dikarya</taxon>
        <taxon>Ascomycota</taxon>
        <taxon>Pezizomycotina</taxon>
        <taxon>Dothideomycetes</taxon>
        <taxon>Pleosporomycetidae</taxon>
        <taxon>Pleosporales</taxon>
        <taxon>Pleosporineae</taxon>
        <taxon>Phaeosphaeriaceae</taxon>
        <taxon>Setomelanomma</taxon>
    </lineage>
</organism>
<name>A0A9P4H772_9PLEO</name>
<dbReference type="InterPro" id="IPR010730">
    <property type="entry name" value="HET"/>
</dbReference>
<proteinExistence type="predicted"/>
<dbReference type="PANTHER" id="PTHR24148:SF73">
    <property type="entry name" value="HET DOMAIN PROTEIN (AFU_ORTHOLOGUE AFUA_8G01020)"/>
    <property type="match status" value="1"/>
</dbReference>
<evidence type="ECO:0000259" key="2">
    <source>
        <dbReference type="Pfam" id="PF06985"/>
    </source>
</evidence>
<comment type="caution">
    <text evidence="3">The sequence shown here is derived from an EMBL/GenBank/DDBJ whole genome shotgun (WGS) entry which is preliminary data.</text>
</comment>
<keyword evidence="4" id="KW-1185">Reference proteome</keyword>